<protein>
    <submittedName>
        <fullName evidence="1">Uncharacterized protein</fullName>
    </submittedName>
</protein>
<evidence type="ECO:0000313" key="1">
    <source>
        <dbReference type="EMBL" id="KAI3711380.1"/>
    </source>
</evidence>
<comment type="caution">
    <text evidence="1">The sequence shown here is derived from an EMBL/GenBank/DDBJ whole genome shotgun (WGS) entry which is preliminary data.</text>
</comment>
<dbReference type="EMBL" id="CM042015">
    <property type="protein sequence ID" value="KAI3711380.1"/>
    <property type="molecule type" value="Genomic_DNA"/>
</dbReference>
<name>A0ACB9AN70_CICIN</name>
<reference evidence="2" key="1">
    <citation type="journal article" date="2022" name="Mol. Ecol. Resour.">
        <title>The genomes of chicory, endive, great burdock and yacon provide insights into Asteraceae palaeo-polyploidization history and plant inulin production.</title>
        <authorList>
            <person name="Fan W."/>
            <person name="Wang S."/>
            <person name="Wang H."/>
            <person name="Wang A."/>
            <person name="Jiang F."/>
            <person name="Liu H."/>
            <person name="Zhao H."/>
            <person name="Xu D."/>
            <person name="Zhang Y."/>
        </authorList>
    </citation>
    <scope>NUCLEOTIDE SEQUENCE [LARGE SCALE GENOMIC DNA]</scope>
    <source>
        <strain evidence="2">cv. Punajuju</strain>
    </source>
</reference>
<dbReference type="Proteomes" id="UP001055811">
    <property type="component" value="Linkage Group LG07"/>
</dbReference>
<accession>A0ACB9AN70</accession>
<keyword evidence="2" id="KW-1185">Reference proteome</keyword>
<organism evidence="1 2">
    <name type="scientific">Cichorium intybus</name>
    <name type="common">Chicory</name>
    <dbReference type="NCBI Taxonomy" id="13427"/>
    <lineage>
        <taxon>Eukaryota</taxon>
        <taxon>Viridiplantae</taxon>
        <taxon>Streptophyta</taxon>
        <taxon>Embryophyta</taxon>
        <taxon>Tracheophyta</taxon>
        <taxon>Spermatophyta</taxon>
        <taxon>Magnoliopsida</taxon>
        <taxon>eudicotyledons</taxon>
        <taxon>Gunneridae</taxon>
        <taxon>Pentapetalae</taxon>
        <taxon>asterids</taxon>
        <taxon>campanulids</taxon>
        <taxon>Asterales</taxon>
        <taxon>Asteraceae</taxon>
        <taxon>Cichorioideae</taxon>
        <taxon>Cichorieae</taxon>
        <taxon>Cichoriinae</taxon>
        <taxon>Cichorium</taxon>
    </lineage>
</organism>
<gene>
    <name evidence="1" type="ORF">L2E82_41420</name>
</gene>
<evidence type="ECO:0000313" key="2">
    <source>
        <dbReference type="Proteomes" id="UP001055811"/>
    </source>
</evidence>
<reference evidence="1 2" key="2">
    <citation type="journal article" date="2022" name="Mol. Ecol. Resour.">
        <title>The genomes of chicory, endive, great burdock and yacon provide insights into Asteraceae paleo-polyploidization history and plant inulin production.</title>
        <authorList>
            <person name="Fan W."/>
            <person name="Wang S."/>
            <person name="Wang H."/>
            <person name="Wang A."/>
            <person name="Jiang F."/>
            <person name="Liu H."/>
            <person name="Zhao H."/>
            <person name="Xu D."/>
            <person name="Zhang Y."/>
        </authorList>
    </citation>
    <scope>NUCLEOTIDE SEQUENCE [LARGE SCALE GENOMIC DNA]</scope>
    <source>
        <strain evidence="2">cv. Punajuju</strain>
        <tissue evidence="1">Leaves</tissue>
    </source>
</reference>
<proteinExistence type="predicted"/>
<sequence length="119" mass="13789">MNHPFKMRNLFITFFIFFLPFISIDHSVAKEWLPINIKDPKVIDLAKYAVQSDNKLTGGDLTLVRVISGIYIDNADLKLGKTYDMMIYVMDGREELRYNAVVRDDPPPNGRHVVIFNQK</sequence>